<sequence length="118" mass="13085">MSTVCYGQRAERTKSRMEAAAGLEEEGGDLPIHALPVRFLRPSFSWNLVDIGGVRAQPEMHPVNGNGEATNGGALDTGDSRGHAPTFLNGSIREWMKTIKHFRLTRKTRPFPAIPRWT</sequence>
<organism evidence="2 3">
    <name type="scientific">Oryza sativa subsp. japonica</name>
    <name type="common">Rice</name>
    <dbReference type="NCBI Taxonomy" id="39947"/>
    <lineage>
        <taxon>Eukaryota</taxon>
        <taxon>Viridiplantae</taxon>
        <taxon>Streptophyta</taxon>
        <taxon>Embryophyta</taxon>
        <taxon>Tracheophyta</taxon>
        <taxon>Spermatophyta</taxon>
        <taxon>Magnoliopsida</taxon>
        <taxon>Liliopsida</taxon>
        <taxon>Poales</taxon>
        <taxon>Poaceae</taxon>
        <taxon>BOP clade</taxon>
        <taxon>Oryzoideae</taxon>
        <taxon>Oryzeae</taxon>
        <taxon>Oryzinae</taxon>
        <taxon>Oryza</taxon>
        <taxon>Oryza sativa</taxon>
    </lineage>
</organism>
<protein>
    <submittedName>
        <fullName evidence="2">Os08g0373900 protein</fullName>
    </submittedName>
</protein>
<evidence type="ECO:0000313" key="2">
    <source>
        <dbReference type="EMBL" id="BAT05173.1"/>
    </source>
</evidence>
<proteinExistence type="predicted"/>
<dbReference type="Proteomes" id="UP000059680">
    <property type="component" value="Chromosome 8"/>
</dbReference>
<keyword evidence="3" id="KW-1185">Reference proteome</keyword>
<evidence type="ECO:0000256" key="1">
    <source>
        <dbReference type="SAM" id="MobiDB-lite"/>
    </source>
</evidence>
<accession>A0A0P0XFM9</accession>
<dbReference type="EMBL" id="AP014964">
    <property type="protein sequence ID" value="BAT05173.1"/>
    <property type="molecule type" value="Genomic_DNA"/>
</dbReference>
<dbReference type="AlphaFoldDB" id="A0A0P0XFM9"/>
<reference evidence="3" key="1">
    <citation type="journal article" date="2005" name="Nature">
        <title>The map-based sequence of the rice genome.</title>
        <authorList>
            <consortium name="International rice genome sequencing project (IRGSP)"/>
            <person name="Matsumoto T."/>
            <person name="Wu J."/>
            <person name="Kanamori H."/>
            <person name="Katayose Y."/>
            <person name="Fujisawa M."/>
            <person name="Namiki N."/>
            <person name="Mizuno H."/>
            <person name="Yamamoto K."/>
            <person name="Antonio B.A."/>
            <person name="Baba T."/>
            <person name="Sakata K."/>
            <person name="Nagamura Y."/>
            <person name="Aoki H."/>
            <person name="Arikawa K."/>
            <person name="Arita K."/>
            <person name="Bito T."/>
            <person name="Chiden Y."/>
            <person name="Fujitsuka N."/>
            <person name="Fukunaka R."/>
            <person name="Hamada M."/>
            <person name="Harada C."/>
            <person name="Hayashi A."/>
            <person name="Hijishita S."/>
            <person name="Honda M."/>
            <person name="Hosokawa S."/>
            <person name="Ichikawa Y."/>
            <person name="Idonuma A."/>
            <person name="Iijima M."/>
            <person name="Ikeda M."/>
            <person name="Ikeno M."/>
            <person name="Ito K."/>
            <person name="Ito S."/>
            <person name="Ito T."/>
            <person name="Ito Y."/>
            <person name="Ito Y."/>
            <person name="Iwabuchi A."/>
            <person name="Kamiya K."/>
            <person name="Karasawa W."/>
            <person name="Kurita K."/>
            <person name="Katagiri S."/>
            <person name="Kikuta A."/>
            <person name="Kobayashi H."/>
            <person name="Kobayashi N."/>
            <person name="Machita K."/>
            <person name="Maehara T."/>
            <person name="Masukawa M."/>
            <person name="Mizubayashi T."/>
            <person name="Mukai Y."/>
            <person name="Nagasaki H."/>
            <person name="Nagata Y."/>
            <person name="Naito S."/>
            <person name="Nakashima M."/>
            <person name="Nakama Y."/>
            <person name="Nakamichi Y."/>
            <person name="Nakamura M."/>
            <person name="Meguro A."/>
            <person name="Negishi M."/>
            <person name="Ohta I."/>
            <person name="Ohta T."/>
            <person name="Okamoto M."/>
            <person name="Ono N."/>
            <person name="Saji S."/>
            <person name="Sakaguchi M."/>
            <person name="Sakai K."/>
            <person name="Shibata M."/>
            <person name="Shimokawa T."/>
            <person name="Song J."/>
            <person name="Takazaki Y."/>
            <person name="Terasawa K."/>
            <person name="Tsugane M."/>
            <person name="Tsuji K."/>
            <person name="Ueda S."/>
            <person name="Waki K."/>
            <person name="Yamagata H."/>
            <person name="Yamamoto M."/>
            <person name="Yamamoto S."/>
            <person name="Yamane H."/>
            <person name="Yoshiki S."/>
            <person name="Yoshihara R."/>
            <person name="Yukawa K."/>
            <person name="Zhong H."/>
            <person name="Yano M."/>
            <person name="Yuan Q."/>
            <person name="Ouyang S."/>
            <person name="Liu J."/>
            <person name="Jones K.M."/>
            <person name="Gansberger K."/>
            <person name="Moffat K."/>
            <person name="Hill J."/>
            <person name="Bera J."/>
            <person name="Fadrosh D."/>
            <person name="Jin S."/>
            <person name="Johri S."/>
            <person name="Kim M."/>
            <person name="Overton L."/>
            <person name="Reardon M."/>
            <person name="Tsitrin T."/>
            <person name="Vuong H."/>
            <person name="Weaver B."/>
            <person name="Ciecko A."/>
            <person name="Tallon L."/>
            <person name="Jackson J."/>
            <person name="Pai G."/>
            <person name="Aken S.V."/>
            <person name="Utterback T."/>
            <person name="Reidmuller S."/>
            <person name="Feldblyum T."/>
            <person name="Hsiao J."/>
            <person name="Zismann V."/>
            <person name="Iobst S."/>
            <person name="de Vazeille A.R."/>
            <person name="Buell C.R."/>
            <person name="Ying K."/>
            <person name="Li Y."/>
            <person name="Lu T."/>
            <person name="Huang Y."/>
            <person name="Zhao Q."/>
            <person name="Feng Q."/>
            <person name="Zhang L."/>
            <person name="Zhu J."/>
            <person name="Weng Q."/>
            <person name="Mu J."/>
            <person name="Lu Y."/>
            <person name="Fan D."/>
            <person name="Liu Y."/>
            <person name="Guan J."/>
            <person name="Zhang Y."/>
            <person name="Yu S."/>
            <person name="Liu X."/>
            <person name="Zhang Y."/>
            <person name="Hong G."/>
            <person name="Han B."/>
            <person name="Choisne N."/>
            <person name="Demange N."/>
            <person name="Orjeda G."/>
            <person name="Samain S."/>
            <person name="Cattolico L."/>
            <person name="Pelletier E."/>
            <person name="Couloux A."/>
            <person name="Segurens B."/>
            <person name="Wincker P."/>
            <person name="D'Hont A."/>
            <person name="Scarpelli C."/>
            <person name="Weissenbach J."/>
            <person name="Salanoubat M."/>
            <person name="Quetier F."/>
            <person name="Yu Y."/>
            <person name="Kim H.R."/>
            <person name="Rambo T."/>
            <person name="Currie J."/>
            <person name="Collura K."/>
            <person name="Luo M."/>
            <person name="Yang T."/>
            <person name="Ammiraju J.S.S."/>
            <person name="Engler F."/>
            <person name="Soderlund C."/>
            <person name="Wing R.A."/>
            <person name="Palmer L.E."/>
            <person name="de la Bastide M."/>
            <person name="Spiegel L."/>
            <person name="Nascimento L."/>
            <person name="Zutavern T."/>
            <person name="O'Shaughnessy A."/>
            <person name="Dike S."/>
            <person name="Dedhia N."/>
            <person name="Preston R."/>
            <person name="Balija V."/>
            <person name="McCombie W.R."/>
            <person name="Chow T."/>
            <person name="Chen H."/>
            <person name="Chung M."/>
            <person name="Chen C."/>
            <person name="Shaw J."/>
            <person name="Wu H."/>
            <person name="Hsiao K."/>
            <person name="Chao Y."/>
            <person name="Chu M."/>
            <person name="Cheng C."/>
            <person name="Hour A."/>
            <person name="Lee P."/>
            <person name="Lin S."/>
            <person name="Lin Y."/>
            <person name="Liou J."/>
            <person name="Liu S."/>
            <person name="Hsing Y."/>
            <person name="Raghuvanshi S."/>
            <person name="Mohanty A."/>
            <person name="Bharti A.K."/>
            <person name="Gaur A."/>
            <person name="Gupta V."/>
            <person name="Kumar D."/>
            <person name="Ravi V."/>
            <person name="Vij S."/>
            <person name="Kapur A."/>
            <person name="Khurana P."/>
            <person name="Khurana P."/>
            <person name="Khurana J.P."/>
            <person name="Tyagi A.K."/>
            <person name="Gaikwad K."/>
            <person name="Singh A."/>
            <person name="Dalal V."/>
            <person name="Srivastava S."/>
            <person name="Dixit A."/>
            <person name="Pal A.K."/>
            <person name="Ghazi I.A."/>
            <person name="Yadav M."/>
            <person name="Pandit A."/>
            <person name="Bhargava A."/>
            <person name="Sureshbabu K."/>
            <person name="Batra K."/>
            <person name="Sharma T.R."/>
            <person name="Mohapatra T."/>
            <person name="Singh N.K."/>
            <person name="Messing J."/>
            <person name="Nelson A.B."/>
            <person name="Fuks G."/>
            <person name="Kavchok S."/>
            <person name="Keizer G."/>
            <person name="Linton E."/>
            <person name="Llaca V."/>
            <person name="Song R."/>
            <person name="Tanyolac B."/>
            <person name="Young S."/>
            <person name="Ho-Il K."/>
            <person name="Hahn J.H."/>
            <person name="Sangsakoo G."/>
            <person name="Vanavichit A."/>
            <person name="de Mattos Luiz.A.T."/>
            <person name="Zimmer P.D."/>
            <person name="Malone G."/>
            <person name="Dellagostin O."/>
            <person name="de Oliveira A.C."/>
            <person name="Bevan M."/>
            <person name="Bancroft I."/>
            <person name="Minx P."/>
            <person name="Cordum H."/>
            <person name="Wilson R."/>
            <person name="Cheng Z."/>
            <person name="Jin W."/>
            <person name="Jiang J."/>
            <person name="Leong S.A."/>
            <person name="Iwama H."/>
            <person name="Gojobori T."/>
            <person name="Itoh T."/>
            <person name="Niimura Y."/>
            <person name="Fujii Y."/>
            <person name="Habara T."/>
            <person name="Sakai H."/>
            <person name="Sato Y."/>
            <person name="Wilson G."/>
            <person name="Kumar K."/>
            <person name="McCouch S."/>
            <person name="Juretic N."/>
            <person name="Hoen D."/>
            <person name="Wright S."/>
            <person name="Bruskiewich R."/>
            <person name="Bureau T."/>
            <person name="Miyao A."/>
            <person name="Hirochika H."/>
            <person name="Nishikawa T."/>
            <person name="Kadowaki K."/>
            <person name="Sugiura M."/>
            <person name="Burr B."/>
            <person name="Sasaki T."/>
        </authorList>
    </citation>
    <scope>NUCLEOTIDE SEQUENCE [LARGE SCALE GENOMIC DNA]</scope>
    <source>
        <strain evidence="3">cv. Nipponbare</strain>
    </source>
</reference>
<name>A0A0P0XFM9_ORYSJ</name>
<dbReference type="InParanoid" id="A0A0P0XFM9"/>
<feature type="region of interest" description="Disordered" evidence="1">
    <location>
        <begin position="59"/>
        <end position="83"/>
    </location>
</feature>
<dbReference type="OMA" id="RAQPEMH"/>
<reference evidence="2 3" key="2">
    <citation type="journal article" date="2013" name="Plant Cell Physiol.">
        <title>Rice Annotation Project Database (RAP-DB): an integrative and interactive database for rice genomics.</title>
        <authorList>
            <person name="Sakai H."/>
            <person name="Lee S.S."/>
            <person name="Tanaka T."/>
            <person name="Numa H."/>
            <person name="Kim J."/>
            <person name="Kawahara Y."/>
            <person name="Wakimoto H."/>
            <person name="Yang C.C."/>
            <person name="Iwamoto M."/>
            <person name="Abe T."/>
            <person name="Yamada Y."/>
            <person name="Muto A."/>
            <person name="Inokuchi H."/>
            <person name="Ikemura T."/>
            <person name="Matsumoto T."/>
            <person name="Sasaki T."/>
            <person name="Itoh T."/>
        </authorList>
    </citation>
    <scope>NUCLEOTIDE SEQUENCE [LARGE SCALE GENOMIC DNA]</scope>
    <source>
        <strain evidence="3">cv. Nipponbare</strain>
    </source>
</reference>
<gene>
    <name evidence="2" type="ordered locus">Os08g0373900</name>
    <name evidence="2" type="ORF">OSNPB_080373900</name>
</gene>
<evidence type="ECO:0000313" key="3">
    <source>
        <dbReference type="Proteomes" id="UP000059680"/>
    </source>
</evidence>
<dbReference type="PaxDb" id="39947-A0A0P0XFM9"/>
<feature type="non-terminal residue" evidence="2">
    <location>
        <position position="118"/>
    </location>
</feature>
<reference evidence="2 3" key="3">
    <citation type="journal article" date="2013" name="Rice">
        <title>Improvement of the Oryza sativa Nipponbare reference genome using next generation sequence and optical map data.</title>
        <authorList>
            <person name="Kawahara Y."/>
            <person name="de la Bastide M."/>
            <person name="Hamilton J.P."/>
            <person name="Kanamori H."/>
            <person name="McCombie W.R."/>
            <person name="Ouyang S."/>
            <person name="Schwartz D.C."/>
            <person name="Tanaka T."/>
            <person name="Wu J."/>
            <person name="Zhou S."/>
            <person name="Childs K.L."/>
            <person name="Davidson R.M."/>
            <person name="Lin H."/>
            <person name="Quesada-Ocampo L."/>
            <person name="Vaillancourt B."/>
            <person name="Sakai H."/>
            <person name="Lee S.S."/>
            <person name="Kim J."/>
            <person name="Numa H."/>
            <person name="Itoh T."/>
            <person name="Buell C.R."/>
            <person name="Matsumoto T."/>
        </authorList>
    </citation>
    <scope>NUCLEOTIDE SEQUENCE [LARGE SCALE GENOMIC DNA]</scope>
    <source>
        <strain evidence="3">cv. Nipponbare</strain>
    </source>
</reference>